<evidence type="ECO:0000313" key="3">
    <source>
        <dbReference type="EMBL" id="PLW35546.1"/>
    </source>
</evidence>
<dbReference type="Pfam" id="PF05032">
    <property type="entry name" value="Spo12"/>
    <property type="match status" value="1"/>
</dbReference>
<protein>
    <submittedName>
        <fullName evidence="3">Uncharacterized protein</fullName>
    </submittedName>
</protein>
<dbReference type="AlphaFoldDB" id="A0A2N5UCW9"/>
<evidence type="ECO:0000313" key="2">
    <source>
        <dbReference type="EMBL" id="PLW34530.1"/>
    </source>
</evidence>
<sequence length="179" mass="19383">MKSLRYLLRAQRHTLYQLDNILWSSFIPSTTNSRVVEETMQPQEGLQGSAAPPGSTGSIPTLNVEPLHHPEDMAHIEVPHNVENIPHGTTVMNGKALLAKKMAATGTSFYSPSDALVSPCTQKLSSQKGKRWANSKVKPIVFGKSNLNTTSNTLLDHHEPESSANDSAEAGKDSATPNN</sequence>
<dbReference type="EMBL" id="PGCJ01000275">
    <property type="protein sequence ID" value="PLW34530.1"/>
    <property type="molecule type" value="Genomic_DNA"/>
</dbReference>
<gene>
    <name evidence="2" type="ORF">PCANC_19234</name>
    <name evidence="3" type="ORF">PCASD_14351</name>
</gene>
<feature type="region of interest" description="Disordered" evidence="1">
    <location>
        <begin position="37"/>
        <end position="61"/>
    </location>
</feature>
<proteinExistence type="predicted"/>
<evidence type="ECO:0000256" key="1">
    <source>
        <dbReference type="SAM" id="MobiDB-lite"/>
    </source>
</evidence>
<feature type="region of interest" description="Disordered" evidence="1">
    <location>
        <begin position="144"/>
        <end position="179"/>
    </location>
</feature>
<comment type="caution">
    <text evidence="3">The sequence shown here is derived from an EMBL/GenBank/DDBJ whole genome shotgun (WGS) entry which is preliminary data.</text>
</comment>
<dbReference type="Proteomes" id="UP000235392">
    <property type="component" value="Unassembled WGS sequence"/>
</dbReference>
<dbReference type="OrthoDB" id="5578329at2759"/>
<dbReference type="STRING" id="200324.A0A2N5UCW9"/>
<feature type="compositionally biased region" description="Polar residues" evidence="1">
    <location>
        <begin position="37"/>
        <end position="46"/>
    </location>
</feature>
<reference evidence="4 5" key="1">
    <citation type="submission" date="2017-11" db="EMBL/GenBank/DDBJ databases">
        <title>De novo assembly and phasing of dikaryotic genomes from two isolates of Puccinia coronata f. sp. avenae, the causal agent of oat crown rust.</title>
        <authorList>
            <person name="Miller M.E."/>
            <person name="Zhang Y."/>
            <person name="Omidvar V."/>
            <person name="Sperschneider J."/>
            <person name="Schwessinger B."/>
            <person name="Raley C."/>
            <person name="Palmer J.M."/>
            <person name="Garnica D."/>
            <person name="Upadhyaya N."/>
            <person name="Rathjen J."/>
            <person name="Taylor J.M."/>
            <person name="Park R.F."/>
            <person name="Dodds P.N."/>
            <person name="Hirsch C.D."/>
            <person name="Kianian S.F."/>
            <person name="Figueroa M."/>
        </authorList>
    </citation>
    <scope>NUCLEOTIDE SEQUENCE [LARGE SCALE GENOMIC DNA]</scope>
    <source>
        <strain evidence="2">12NC29</strain>
        <strain evidence="3">12SD80</strain>
    </source>
</reference>
<evidence type="ECO:0000313" key="4">
    <source>
        <dbReference type="Proteomes" id="UP000235388"/>
    </source>
</evidence>
<organism evidence="3 5">
    <name type="scientific">Puccinia coronata f. sp. avenae</name>
    <dbReference type="NCBI Taxonomy" id="200324"/>
    <lineage>
        <taxon>Eukaryota</taxon>
        <taxon>Fungi</taxon>
        <taxon>Dikarya</taxon>
        <taxon>Basidiomycota</taxon>
        <taxon>Pucciniomycotina</taxon>
        <taxon>Pucciniomycetes</taxon>
        <taxon>Pucciniales</taxon>
        <taxon>Pucciniaceae</taxon>
        <taxon>Puccinia</taxon>
    </lineage>
</organism>
<keyword evidence="4" id="KW-1185">Reference proteome</keyword>
<dbReference type="InterPro" id="IPR007727">
    <property type="entry name" value="Spo12"/>
</dbReference>
<dbReference type="EMBL" id="PGCI01000176">
    <property type="protein sequence ID" value="PLW35546.1"/>
    <property type="molecule type" value="Genomic_DNA"/>
</dbReference>
<accession>A0A2N5UCW9</accession>
<evidence type="ECO:0000313" key="5">
    <source>
        <dbReference type="Proteomes" id="UP000235392"/>
    </source>
</evidence>
<dbReference type="Proteomes" id="UP000235388">
    <property type="component" value="Unassembled WGS sequence"/>
</dbReference>
<feature type="compositionally biased region" description="Polar residues" evidence="1">
    <location>
        <begin position="145"/>
        <end position="154"/>
    </location>
</feature>
<name>A0A2N5UCW9_9BASI</name>